<organism evidence="1 2">
    <name type="scientific">Caulobacter phage CcrColossus</name>
    <dbReference type="NCBI Taxonomy" id="1211640"/>
    <lineage>
        <taxon>Viruses</taxon>
        <taxon>Duplodnaviria</taxon>
        <taxon>Heunggongvirae</taxon>
        <taxon>Uroviricota</taxon>
        <taxon>Caudoviricetes</taxon>
        <taxon>Jeanschmidtviridae</taxon>
        <taxon>Colossusvirus</taxon>
        <taxon>Colossusvirus colossus</taxon>
    </lineage>
</organism>
<dbReference type="RefSeq" id="YP_006988519.1">
    <property type="nucleotide sequence ID" value="NC_019406.1"/>
</dbReference>
<evidence type="ECO:0000313" key="1">
    <source>
        <dbReference type="EMBL" id="AFU88155.1"/>
    </source>
</evidence>
<accession>K4JUX1</accession>
<proteinExistence type="predicted"/>
<dbReference type="EMBL" id="JX100810">
    <property type="protein sequence ID" value="AFU88155.1"/>
    <property type="molecule type" value="Genomic_DNA"/>
</dbReference>
<gene>
    <name evidence="1" type="ORF">CcrColossus_gp285</name>
</gene>
<name>K4JUX1_9CAUD</name>
<dbReference type="GeneID" id="13995213"/>
<dbReference type="Proteomes" id="UP000000463">
    <property type="component" value="Segment"/>
</dbReference>
<keyword evidence="2" id="KW-1185">Reference proteome</keyword>
<reference evidence="1 2" key="1">
    <citation type="journal article" date="2012" name="BMC Genomics">
        <title>The Caulobacter crescentus phage phiCbK: genomics of a canonical phage.</title>
        <authorList>
            <person name="Gill J.J."/>
            <person name="Berry J.D."/>
            <person name="Russell W.K."/>
            <person name="Lessor L."/>
            <person name="Escobar Garcia D.A."/>
            <person name="Hernandez D."/>
            <person name="Kane A."/>
            <person name="Keene J."/>
            <person name="Maddox M."/>
            <person name="Martin R."/>
            <person name="Mohan S."/>
            <person name="Thorn A.M."/>
            <person name="Russell D.H."/>
            <person name="Young R."/>
        </authorList>
    </citation>
    <scope>NUCLEOTIDE SEQUENCE [LARGE SCALE GENOMIC DNA]</scope>
</reference>
<dbReference type="OrthoDB" id="11378at10239"/>
<sequence>MGMYTELVLSTQIVDNPDVIAILNYMREGAEGEPPVPLPDHPLFQTPRWSSLFCCCSYYFTPTTVFKLEYDKIAKAWSLVSRSDLKNYHDEIEKFVDWISPYLDDHFGQMIGYKRYEESREPTILYAPGGEDDPS</sequence>
<dbReference type="KEGG" id="vg:13995213"/>
<protein>
    <submittedName>
        <fullName evidence="1">Uncharacterized protein</fullName>
    </submittedName>
</protein>
<evidence type="ECO:0000313" key="2">
    <source>
        <dbReference type="Proteomes" id="UP000000463"/>
    </source>
</evidence>